<reference evidence="1" key="1">
    <citation type="submission" date="2020-03" db="EMBL/GenBank/DDBJ databases">
        <title>The deep terrestrial virosphere.</title>
        <authorList>
            <person name="Holmfeldt K."/>
            <person name="Nilsson E."/>
            <person name="Simone D."/>
            <person name="Lopez-Fernandez M."/>
            <person name="Wu X."/>
            <person name="de Brujin I."/>
            <person name="Lundin D."/>
            <person name="Andersson A."/>
            <person name="Bertilsson S."/>
            <person name="Dopson M."/>
        </authorList>
    </citation>
    <scope>NUCLEOTIDE SEQUENCE</scope>
    <source>
        <strain evidence="1">TM448A01973</strain>
        <strain evidence="2">TM448B02147</strain>
    </source>
</reference>
<accession>A0A6H1ZUI1</accession>
<proteinExistence type="predicted"/>
<evidence type="ECO:0000313" key="1">
    <source>
        <dbReference type="EMBL" id="QJA51071.1"/>
    </source>
</evidence>
<protein>
    <submittedName>
        <fullName evidence="1">Uncharacterized protein</fullName>
    </submittedName>
</protein>
<gene>
    <name evidence="1" type="ORF">TM448A01973_0003</name>
    <name evidence="2" type="ORF">TM448B02147_0020</name>
</gene>
<organism evidence="1">
    <name type="scientific">viral metagenome</name>
    <dbReference type="NCBI Taxonomy" id="1070528"/>
    <lineage>
        <taxon>unclassified sequences</taxon>
        <taxon>metagenomes</taxon>
        <taxon>organismal metagenomes</taxon>
    </lineage>
</organism>
<evidence type="ECO:0000313" key="2">
    <source>
        <dbReference type="EMBL" id="QJI00884.1"/>
    </source>
</evidence>
<dbReference type="AlphaFoldDB" id="A0A6H1ZUI1"/>
<dbReference type="EMBL" id="MT144882">
    <property type="protein sequence ID" value="QJI00884.1"/>
    <property type="molecule type" value="Genomic_DNA"/>
</dbReference>
<sequence length="96" mass="11118">MSIDRDYKRQPFAGRHDPYLSLSEERQGYPQARARLAGYSNAELIREYLDAQRDSLGRMFGHNAKKNLNLVADELLLRGVTSIPNLFGDIEVRHWK</sequence>
<name>A0A6H1ZUI1_9ZZZZ</name>
<dbReference type="EMBL" id="MT144236">
    <property type="protein sequence ID" value="QJA51071.1"/>
    <property type="molecule type" value="Genomic_DNA"/>
</dbReference>